<feature type="compositionally biased region" description="Basic and acidic residues" evidence="2">
    <location>
        <begin position="897"/>
        <end position="906"/>
    </location>
</feature>
<feature type="region of interest" description="Disordered" evidence="2">
    <location>
        <begin position="768"/>
        <end position="793"/>
    </location>
</feature>
<feature type="compositionally biased region" description="Basic and acidic residues" evidence="2">
    <location>
        <begin position="653"/>
        <end position="662"/>
    </location>
</feature>
<feature type="compositionally biased region" description="Basic and acidic residues" evidence="2">
    <location>
        <begin position="1237"/>
        <end position="1260"/>
    </location>
</feature>
<dbReference type="InterPro" id="IPR026163">
    <property type="entry name" value="Nckap5l"/>
</dbReference>
<feature type="region of interest" description="Disordered" evidence="2">
    <location>
        <begin position="539"/>
        <end position="665"/>
    </location>
</feature>
<feature type="compositionally biased region" description="Low complexity" evidence="2">
    <location>
        <begin position="1286"/>
        <end position="1298"/>
    </location>
</feature>
<feature type="region of interest" description="Disordered" evidence="2">
    <location>
        <begin position="1162"/>
        <end position="1362"/>
    </location>
</feature>
<feature type="region of interest" description="Disordered" evidence="2">
    <location>
        <begin position="1700"/>
        <end position="1754"/>
    </location>
</feature>
<dbReference type="InParanoid" id="A0A7M7N2Z1"/>
<feature type="compositionally biased region" description="Basic and acidic residues" evidence="2">
    <location>
        <begin position="1137"/>
        <end position="1147"/>
    </location>
</feature>
<feature type="region of interest" description="Disordered" evidence="2">
    <location>
        <begin position="1379"/>
        <end position="1618"/>
    </location>
</feature>
<reference evidence="4" key="1">
    <citation type="submission" date="2015-02" db="EMBL/GenBank/DDBJ databases">
        <title>Genome sequencing for Strongylocentrotus purpuratus.</title>
        <authorList>
            <person name="Murali S."/>
            <person name="Liu Y."/>
            <person name="Vee V."/>
            <person name="English A."/>
            <person name="Wang M."/>
            <person name="Skinner E."/>
            <person name="Han Y."/>
            <person name="Muzny D.M."/>
            <person name="Worley K.C."/>
            <person name="Gibbs R.A."/>
        </authorList>
    </citation>
    <scope>NUCLEOTIDE SEQUENCE</scope>
</reference>
<keyword evidence="1" id="KW-0175">Coiled coil</keyword>
<accession>A0A7M7N2Z1</accession>
<feature type="compositionally biased region" description="Polar residues" evidence="2">
    <location>
        <begin position="1430"/>
        <end position="1440"/>
    </location>
</feature>
<feature type="region of interest" description="Disordered" evidence="2">
    <location>
        <begin position="347"/>
        <end position="366"/>
    </location>
</feature>
<dbReference type="GeneID" id="100888199"/>
<dbReference type="Proteomes" id="UP000007110">
    <property type="component" value="Unassembled WGS sequence"/>
</dbReference>
<evidence type="ECO:0008006" key="5">
    <source>
        <dbReference type="Google" id="ProtNLM"/>
    </source>
</evidence>
<feature type="compositionally biased region" description="Basic and acidic residues" evidence="2">
    <location>
        <begin position="1317"/>
        <end position="1333"/>
    </location>
</feature>
<organism evidence="3 4">
    <name type="scientific">Strongylocentrotus purpuratus</name>
    <name type="common">Purple sea urchin</name>
    <dbReference type="NCBI Taxonomy" id="7668"/>
    <lineage>
        <taxon>Eukaryota</taxon>
        <taxon>Metazoa</taxon>
        <taxon>Echinodermata</taxon>
        <taxon>Eleutherozoa</taxon>
        <taxon>Echinozoa</taxon>
        <taxon>Echinoidea</taxon>
        <taxon>Euechinoidea</taxon>
        <taxon>Echinacea</taxon>
        <taxon>Camarodonta</taxon>
        <taxon>Echinidea</taxon>
        <taxon>Strongylocentrotidae</taxon>
        <taxon>Strongylocentrotus</taxon>
    </lineage>
</organism>
<feature type="coiled-coil region" evidence="1">
    <location>
        <begin position="9"/>
        <end position="50"/>
    </location>
</feature>
<feature type="compositionally biased region" description="Basic and acidic residues" evidence="2">
    <location>
        <begin position="1661"/>
        <end position="1675"/>
    </location>
</feature>
<dbReference type="PANTHER" id="PTHR21740:SF8">
    <property type="entry name" value="NCK-ASSOCIATED PROTEIN 5"/>
    <property type="match status" value="1"/>
</dbReference>
<feature type="compositionally biased region" description="Polar residues" evidence="2">
    <location>
        <begin position="1189"/>
        <end position="1207"/>
    </location>
</feature>
<protein>
    <recommendedName>
        <fullName evidence="5">Nck-associated protein 5</fullName>
    </recommendedName>
</protein>
<feature type="compositionally biased region" description="Polar residues" evidence="2">
    <location>
        <begin position="294"/>
        <end position="308"/>
    </location>
</feature>
<evidence type="ECO:0000313" key="4">
    <source>
        <dbReference type="Proteomes" id="UP000007110"/>
    </source>
</evidence>
<feature type="compositionally biased region" description="Basic residues" evidence="2">
    <location>
        <begin position="1524"/>
        <end position="1538"/>
    </location>
</feature>
<feature type="compositionally biased region" description="Polar residues" evidence="2">
    <location>
        <begin position="1162"/>
        <end position="1182"/>
    </location>
</feature>
<feature type="compositionally biased region" description="Basic and acidic residues" evidence="2">
    <location>
        <begin position="993"/>
        <end position="1011"/>
    </location>
</feature>
<feature type="coiled-coil region" evidence="1">
    <location>
        <begin position="101"/>
        <end position="135"/>
    </location>
</feature>
<dbReference type="OMA" id="ENEMACG"/>
<feature type="compositionally biased region" description="Low complexity" evidence="2">
    <location>
        <begin position="539"/>
        <end position="557"/>
    </location>
</feature>
<feature type="region of interest" description="Disordered" evidence="2">
    <location>
        <begin position="223"/>
        <end position="308"/>
    </location>
</feature>
<dbReference type="OrthoDB" id="8930856at2759"/>
<evidence type="ECO:0000256" key="2">
    <source>
        <dbReference type="SAM" id="MobiDB-lite"/>
    </source>
</evidence>
<dbReference type="GO" id="GO:0035371">
    <property type="term" value="C:microtubule plus-end"/>
    <property type="evidence" value="ECO:0000318"/>
    <property type="project" value="GO_Central"/>
</dbReference>
<dbReference type="GO" id="GO:0001578">
    <property type="term" value="P:microtubule bundle formation"/>
    <property type="evidence" value="ECO:0000318"/>
    <property type="project" value="GO_Central"/>
</dbReference>
<feature type="region of interest" description="Disordered" evidence="2">
    <location>
        <begin position="1806"/>
        <end position="1849"/>
    </location>
</feature>
<feature type="region of interest" description="Disordered" evidence="2">
    <location>
        <begin position="827"/>
        <end position="935"/>
    </location>
</feature>
<feature type="compositionally biased region" description="Polar residues" evidence="2">
    <location>
        <begin position="1731"/>
        <end position="1741"/>
    </location>
</feature>
<dbReference type="KEGG" id="spu:100888199"/>
<dbReference type="RefSeq" id="XP_030830445.1">
    <property type="nucleotide sequence ID" value="XM_030974585.1"/>
</dbReference>
<evidence type="ECO:0000313" key="3">
    <source>
        <dbReference type="EnsemblMetazoa" id="XP_030830445"/>
    </source>
</evidence>
<evidence type="ECO:0000256" key="1">
    <source>
        <dbReference type="SAM" id="Coils"/>
    </source>
</evidence>
<feature type="region of interest" description="Disordered" evidence="2">
    <location>
        <begin position="2070"/>
        <end position="2089"/>
    </location>
</feature>
<reference evidence="3" key="2">
    <citation type="submission" date="2021-01" db="UniProtKB">
        <authorList>
            <consortium name="EnsemblMetazoa"/>
        </authorList>
    </citation>
    <scope>IDENTIFICATION</scope>
</reference>
<keyword evidence="4" id="KW-1185">Reference proteome</keyword>
<feature type="compositionally biased region" description="Basic and acidic residues" evidence="2">
    <location>
        <begin position="1581"/>
        <end position="1594"/>
    </location>
</feature>
<sequence length="2138" mass="232850">MKETTMRELMQEREARTCLEKQLEGAVAENKSCNAQLEALQEEIIRLRSASSVESLCDNAESCKRLQNGLSSTDTGLSDVERENCNVVVSNKQLELKVVSKEEVVREKSVLLERLRQLESENSALVLENENQRGTYDQCLDEVANQVVQALLMQKDLRDECLKLHGRVRDLEVQNRNLRCLFDQNRFKQPIPSPLQSSSHQQYGSYSSTSPGLAGCSIPVLTPSASTHSSPSPASPGLYAPFTHPLRTKHQLSEPGPTGSTPDSGKDPPLSPHLLQGQAVKKLDHRGSPGGSPVKTSDQSKETNPQCDSYQRLVRQQYQQYRHHHSQQQLQQQRILPQEIYRQLSAPANYPAPSSPRQAMQQGRTPGHRGLDQMFPFLPYQCEVQGVEGAGEGMGMEDYSWTTSPPEAFPSSIGHSSLPNTPLRMGVHDETLNGNLPFSGSLGARIAKMQVMGEDRLGRNSPPEVPDGRNGYVLGDQYTKPYVHAPFHYAQSLLKELQEISASVKSFESLTLEPKANHQQKRKANDGQPVLQRQKLAKNFSPSASNASSDSLNSATSPRHLNLMDSTSSVTSVESMETTLERIPPTVLSHSSPLRQEHHLQWRPEYGGNKVPDRTSQFPPDTPSPPTTDIEPSERDYQHSRYLRSRQHSGGTHHPERDHELDSNVDVVSSVGRGNVNKAIDRYQEKVKNGRRDTAQLPAKNQVPALSMRDKDAINEAQRNLQLSQENEMACGRVSHLPVRDDGKQGAYSVQNSSITRSKFGGITAQVQKSSTGYSAEKTKSDEDVLESVTSTAQVKPKLSRQQAAESVNENVEMLPGEGSKHLCQKTAESQPVNSLELPQLRDNDPNDMSDPIWKRKSQMEGYRLVGNEKRGDGKVEVDESEDTDSRVASFMTAPDGKVKEQDGKLLSKYGNRTNGEVSPKHFAGKIQSPKTCRKSSLPFPIPSALTLATSKPSGAGLSQSVGSIAKADVSAVDVMKSAQSGEAVLERLETHKAVMRDESSTTAGTKDESASKPVLSTGEVEARRDEGSKSSVKVQGNVAGGEKIRQQIPVRTSREATESLLQKTKMQFNRGEVGRCSLGAKMTQLSKIGAPSPADRPLVSHHATGRGPLAAMATSSKAVDVPVLDSSPRLPGRRQMTPEHLRSGRDAMGDMVEFTSQSIEERASVQSMSTESLQSANSLGSSADWDSPSKNSSTSKQPSTPLGNLLSSDSESEEEEESVNFVDMWKARSTPPIKLPDWDPNKSIEEHRKRVRESLERSESASSASSEQWILSYPLPEDPLTRGGRSSTTAPSSRQSSVGSMTRQDSSHSRSGVSCDADRKILQELLEKERKAQSRSNSSDSSPEGRKENQQVEGSNLSLGDKSIMCDFMSSIMAEVKLEDARPGGKPKSKGSKDDLTRPKKLSSPFIRSQSMRAPPKPSRPERTRIPSGGNNKVNTNIPKPQAANSKSIASAKKMDTTSTKSPKTVQQNHSSNESKKSGSGLTRTFMPKAFTKTANKAASDSPNTNPSRSGVASPAASEKPGGKTKKSNVKNGKGKGKGNECTKSTGAKDPESGNKESKSKSKIPQLIRQGFKPSPWKGDSSKKKGTSRKEIVVESPKTSPAGSEMLRTETPSDSNKSAFTEVFSLTKQSSFVVDNVPFIDDSSKSPNKDNNPNQTPSPNDEKNPFTSHLDQRGEALCGQSPKLSPRLLQRLRASGIELANSSGSDNDSVFLPDEPRPSTLQVDPALPCQMSNGSVTRHCQQTERTENGSSSELHLDQKEIEDIKNGLLVSESDALSIGSWSAKSSEFGLKNSFLFGNGDFGNVGTPTSRSLGRGSLGRESIGRGSMAPSVSSNPEDATGGRAADDEVDPKKYDVPLVSTDMMEDFEAEDFCDEDGMSSDREKEAQLTEKERANLLDSLFESDDSEGGLDGFLDESSESLLDSHPDEKEFMKLLGDKGMKRQVVRQSVYCRVSLIQMDVFSLYNRFDDQEKEALACFDFLEEMYMNNAGETLFTDDHPFSVISPGVRSGNSEGYGSSGGIGDQFGSRGTMKECFDTGLMQAGDTTSSLFGDDPSEATLVGESFTSKGSIGDGLHVNSEPSSGDFSEHFDGDSFSSRHSNKVFDGCYAIGDFSDHLGNRSNLCSSMSSSSTASLSSHE</sequence>
<dbReference type="EnsemblMetazoa" id="XM_030974585">
    <property type="protein sequence ID" value="XP_030830445"/>
    <property type="gene ID" value="LOC100888199"/>
</dbReference>
<feature type="compositionally biased region" description="Basic and acidic residues" evidence="2">
    <location>
        <begin position="1548"/>
        <end position="1561"/>
    </location>
</feature>
<feature type="compositionally biased region" description="Low complexity" evidence="2">
    <location>
        <begin position="1444"/>
        <end position="1453"/>
    </location>
</feature>
<feature type="compositionally biased region" description="Low complexity" evidence="2">
    <location>
        <begin position="223"/>
        <end position="236"/>
    </location>
</feature>
<name>A0A7M7N2Z1_STRPU</name>
<feature type="region of interest" description="Disordered" evidence="2">
    <location>
        <begin position="993"/>
        <end position="1052"/>
    </location>
</feature>
<dbReference type="GO" id="GO:0007019">
    <property type="term" value="P:microtubule depolymerization"/>
    <property type="evidence" value="ECO:0000318"/>
    <property type="project" value="GO_Central"/>
</dbReference>
<feature type="compositionally biased region" description="Low complexity" evidence="2">
    <location>
        <begin position="566"/>
        <end position="578"/>
    </location>
</feature>
<dbReference type="PANTHER" id="PTHR21740">
    <property type="entry name" value="NCK-ASSOCIATED PROTEIN 5"/>
    <property type="match status" value="1"/>
</dbReference>
<feature type="region of interest" description="Disordered" evidence="2">
    <location>
        <begin position="1088"/>
        <end position="1147"/>
    </location>
</feature>
<feature type="region of interest" description="Disordered" evidence="2">
    <location>
        <begin position="1639"/>
        <end position="1685"/>
    </location>
</feature>
<feature type="compositionally biased region" description="Low complexity" evidence="2">
    <location>
        <begin position="196"/>
        <end position="209"/>
    </location>
</feature>
<feature type="region of interest" description="Disordered" evidence="2">
    <location>
        <begin position="190"/>
        <end position="209"/>
    </location>
</feature>
<feature type="compositionally biased region" description="Basic and acidic residues" evidence="2">
    <location>
        <begin position="867"/>
        <end position="878"/>
    </location>
</feature>
<feature type="compositionally biased region" description="Polar residues" evidence="2">
    <location>
        <begin position="1458"/>
        <end position="1484"/>
    </location>
</feature>
<feature type="compositionally biased region" description="Polar residues" evidence="2">
    <location>
        <begin position="1494"/>
        <end position="1512"/>
    </location>
</feature>
<feature type="compositionally biased region" description="Polar residues" evidence="2">
    <location>
        <begin position="1299"/>
        <end position="1313"/>
    </location>
</feature>
<proteinExistence type="predicted"/>
<feature type="compositionally biased region" description="Low complexity" evidence="2">
    <location>
        <begin position="347"/>
        <end position="356"/>
    </location>
</feature>